<evidence type="ECO:0000313" key="1">
    <source>
        <dbReference type="EMBL" id="CAG6753007.1"/>
    </source>
</evidence>
<proteinExistence type="predicted"/>
<name>A0A8D8ZVT7_9HEMI</name>
<dbReference type="EMBL" id="HBUF01534928">
    <property type="protein sequence ID" value="CAG6753007.1"/>
    <property type="molecule type" value="Transcribed_RNA"/>
</dbReference>
<protein>
    <recommendedName>
        <fullName evidence="2">MATH domain-containing protein</fullName>
    </recommendedName>
</protein>
<sequence length="390" mass="45548">MEWEKVTHGWLEAFRPNRIRSFHLVIKSMQTKKNGPIEGKHNVRLGTAVQNRGNNNATTSQQREIKLINNVTMTFQIQPPDWDTKYESEEKYLLGDLKWKICFQWTLDPTRIKTIYTMYLECIYDNNQKDWECTVECRLKWISNDSCFNNLIIPCKKSYTTLTLTGASSCVEIGKWELGDEKMTGFWWYAFEPNDIISTFHLVIKSMQTKMNCPIEEIHNVRLATTERHRGKNNANIEQYRVIYSGVKRVKTFQIQGGVLDIMHDSEEEYLMGDLKWKICLKKTLDDTKTKHILTIYLVCTSDSNQNDWECTVELQLSCSFVSNGNFYYKVFPDGKTSTTLTLTRDNSCVQIGEFQWLDLPLVVPLIPFKENAFSTFHLVIKSIQTNMLK</sequence>
<reference evidence="1" key="1">
    <citation type="submission" date="2021-05" db="EMBL/GenBank/DDBJ databases">
        <authorList>
            <person name="Alioto T."/>
            <person name="Alioto T."/>
            <person name="Gomez Garrido J."/>
        </authorList>
    </citation>
    <scope>NUCLEOTIDE SEQUENCE</scope>
</reference>
<dbReference type="InterPro" id="IPR008974">
    <property type="entry name" value="TRAF-like"/>
</dbReference>
<organism evidence="1">
    <name type="scientific">Cacopsylla melanoneura</name>
    <dbReference type="NCBI Taxonomy" id="428564"/>
    <lineage>
        <taxon>Eukaryota</taxon>
        <taxon>Metazoa</taxon>
        <taxon>Ecdysozoa</taxon>
        <taxon>Arthropoda</taxon>
        <taxon>Hexapoda</taxon>
        <taxon>Insecta</taxon>
        <taxon>Pterygota</taxon>
        <taxon>Neoptera</taxon>
        <taxon>Paraneoptera</taxon>
        <taxon>Hemiptera</taxon>
        <taxon>Sternorrhyncha</taxon>
        <taxon>Psylloidea</taxon>
        <taxon>Psyllidae</taxon>
        <taxon>Psyllinae</taxon>
        <taxon>Cacopsylla</taxon>
    </lineage>
</organism>
<dbReference type="Gene3D" id="2.60.210.10">
    <property type="entry name" value="Apoptosis, Tumor Necrosis Factor Receptor Associated Protein 2, Chain A"/>
    <property type="match status" value="1"/>
</dbReference>
<accession>A0A8D8ZVT7</accession>
<dbReference type="AlphaFoldDB" id="A0A8D8ZVT7"/>
<evidence type="ECO:0008006" key="2">
    <source>
        <dbReference type="Google" id="ProtNLM"/>
    </source>
</evidence>